<evidence type="ECO:0000313" key="2">
    <source>
        <dbReference type="EMBL" id="WWD17714.1"/>
    </source>
</evidence>
<dbReference type="GeneID" id="43588984"/>
<name>A0A5M6C065_9TREE</name>
<dbReference type="KEGG" id="ksn:43588984"/>
<accession>A0A5M6C065</accession>
<dbReference type="RefSeq" id="XP_031860959.1">
    <property type="nucleotide sequence ID" value="XM_032004844.1"/>
</dbReference>
<gene>
    <name evidence="2" type="ORF">CI109_102155</name>
</gene>
<feature type="region of interest" description="Disordered" evidence="1">
    <location>
        <begin position="1"/>
        <end position="26"/>
    </location>
</feature>
<sequence length="205" mass="22611">MQPPNPQIAINAPTDSTHLTSAASKPTTQRLDRLTFPLVSGQIISHIAAELADFREVLTDPLQRYKISEIVADLLDAVENAQRALGGTLENRVWNLEGVMGVLSDRVNEVEKKVKGLDLKDEDGGALIVIRATGQDERLTRDDGERTRRMGSVVTTLSEGWFQSDGSQSEGMHSEDTETSRTMQGLESAFHILNEKVELIEEKLS</sequence>
<dbReference type="Proteomes" id="UP000322225">
    <property type="component" value="Chromosome 4"/>
</dbReference>
<evidence type="ECO:0000256" key="1">
    <source>
        <dbReference type="SAM" id="MobiDB-lite"/>
    </source>
</evidence>
<evidence type="ECO:0000313" key="3">
    <source>
        <dbReference type="Proteomes" id="UP000322225"/>
    </source>
</evidence>
<dbReference type="AlphaFoldDB" id="A0A5M6C065"/>
<keyword evidence="3" id="KW-1185">Reference proteome</keyword>
<reference evidence="2" key="2">
    <citation type="submission" date="2024-01" db="EMBL/GenBank/DDBJ databases">
        <title>Comparative genomics of Cryptococcus and Kwoniella reveals pathogenesis evolution and contrasting modes of karyotype evolution via chromosome fusion or intercentromeric recombination.</title>
        <authorList>
            <person name="Coelho M.A."/>
            <person name="David-Palma M."/>
            <person name="Shea T."/>
            <person name="Bowers K."/>
            <person name="McGinley-Smith S."/>
            <person name="Mohammad A.W."/>
            <person name="Gnirke A."/>
            <person name="Yurkov A.M."/>
            <person name="Nowrousian M."/>
            <person name="Sun S."/>
            <person name="Cuomo C.A."/>
            <person name="Heitman J."/>
        </authorList>
    </citation>
    <scope>NUCLEOTIDE SEQUENCE</scope>
    <source>
        <strain evidence="2">CBS 12478</strain>
    </source>
</reference>
<organism evidence="2 3">
    <name type="scientific">Kwoniella shandongensis</name>
    <dbReference type="NCBI Taxonomy" id="1734106"/>
    <lineage>
        <taxon>Eukaryota</taxon>
        <taxon>Fungi</taxon>
        <taxon>Dikarya</taxon>
        <taxon>Basidiomycota</taxon>
        <taxon>Agaricomycotina</taxon>
        <taxon>Tremellomycetes</taxon>
        <taxon>Tremellales</taxon>
        <taxon>Cryptococcaceae</taxon>
        <taxon>Kwoniella</taxon>
    </lineage>
</organism>
<feature type="compositionally biased region" description="Polar residues" evidence="1">
    <location>
        <begin position="13"/>
        <end position="26"/>
    </location>
</feature>
<proteinExistence type="predicted"/>
<protein>
    <submittedName>
        <fullName evidence="2">Uncharacterized protein</fullName>
    </submittedName>
</protein>
<dbReference type="EMBL" id="CP144054">
    <property type="protein sequence ID" value="WWD17714.1"/>
    <property type="molecule type" value="Genomic_DNA"/>
</dbReference>
<reference evidence="2" key="1">
    <citation type="submission" date="2017-08" db="EMBL/GenBank/DDBJ databases">
        <authorList>
            <person name="Cuomo C."/>
            <person name="Billmyre B."/>
            <person name="Heitman J."/>
        </authorList>
    </citation>
    <scope>NUCLEOTIDE SEQUENCE</scope>
    <source>
        <strain evidence="2">CBS 12478</strain>
    </source>
</reference>